<evidence type="ECO:0000256" key="1">
    <source>
        <dbReference type="SAM" id="MobiDB-lite"/>
    </source>
</evidence>
<reference evidence="2" key="1">
    <citation type="journal article" date="2023" name="Mol. Phylogenet. Evol.">
        <title>Genome-scale phylogeny and comparative genomics of the fungal order Sordariales.</title>
        <authorList>
            <person name="Hensen N."/>
            <person name="Bonometti L."/>
            <person name="Westerberg I."/>
            <person name="Brannstrom I.O."/>
            <person name="Guillou S."/>
            <person name="Cros-Aarteil S."/>
            <person name="Calhoun S."/>
            <person name="Haridas S."/>
            <person name="Kuo A."/>
            <person name="Mondo S."/>
            <person name="Pangilinan J."/>
            <person name="Riley R."/>
            <person name="LaButti K."/>
            <person name="Andreopoulos B."/>
            <person name="Lipzen A."/>
            <person name="Chen C."/>
            <person name="Yan M."/>
            <person name="Daum C."/>
            <person name="Ng V."/>
            <person name="Clum A."/>
            <person name="Steindorff A."/>
            <person name="Ohm R.A."/>
            <person name="Martin F."/>
            <person name="Silar P."/>
            <person name="Natvig D.O."/>
            <person name="Lalanne C."/>
            <person name="Gautier V."/>
            <person name="Ament-Velasquez S.L."/>
            <person name="Kruys A."/>
            <person name="Hutchinson M.I."/>
            <person name="Powell A.J."/>
            <person name="Barry K."/>
            <person name="Miller A.N."/>
            <person name="Grigoriev I.V."/>
            <person name="Debuchy R."/>
            <person name="Gladieux P."/>
            <person name="Hiltunen Thoren M."/>
            <person name="Johannesson H."/>
        </authorList>
    </citation>
    <scope>NUCLEOTIDE SEQUENCE</scope>
    <source>
        <strain evidence="2">CBS 103.79</strain>
    </source>
</reference>
<gene>
    <name evidence="2" type="ORF">C8A05DRAFT_31984</name>
</gene>
<evidence type="ECO:0000313" key="3">
    <source>
        <dbReference type="Proteomes" id="UP001303889"/>
    </source>
</evidence>
<keyword evidence="3" id="KW-1185">Reference proteome</keyword>
<reference evidence="2" key="2">
    <citation type="submission" date="2023-05" db="EMBL/GenBank/DDBJ databases">
        <authorList>
            <consortium name="Lawrence Berkeley National Laboratory"/>
            <person name="Steindorff A."/>
            <person name="Hensen N."/>
            <person name="Bonometti L."/>
            <person name="Westerberg I."/>
            <person name="Brannstrom I.O."/>
            <person name="Guillou S."/>
            <person name="Cros-Aarteil S."/>
            <person name="Calhoun S."/>
            <person name="Haridas S."/>
            <person name="Kuo A."/>
            <person name="Mondo S."/>
            <person name="Pangilinan J."/>
            <person name="Riley R."/>
            <person name="Labutti K."/>
            <person name="Andreopoulos B."/>
            <person name="Lipzen A."/>
            <person name="Chen C."/>
            <person name="Yanf M."/>
            <person name="Daum C."/>
            <person name="Ng V."/>
            <person name="Clum A."/>
            <person name="Ohm R."/>
            <person name="Martin F."/>
            <person name="Silar P."/>
            <person name="Natvig D."/>
            <person name="Lalanne C."/>
            <person name="Gautier V."/>
            <person name="Ament-Velasquez S.L."/>
            <person name="Kruys A."/>
            <person name="Hutchinson M.I."/>
            <person name="Powell A.J."/>
            <person name="Barry K."/>
            <person name="Miller A.N."/>
            <person name="Grigoriev I.V."/>
            <person name="Debuchy R."/>
            <person name="Gladieux P."/>
            <person name="Thoren M.H."/>
            <person name="Johannesson H."/>
        </authorList>
    </citation>
    <scope>NUCLEOTIDE SEQUENCE</scope>
    <source>
        <strain evidence="2">CBS 103.79</strain>
    </source>
</reference>
<evidence type="ECO:0000313" key="2">
    <source>
        <dbReference type="EMBL" id="KAK3904252.1"/>
    </source>
</evidence>
<dbReference type="EMBL" id="MU855406">
    <property type="protein sequence ID" value="KAK3904252.1"/>
    <property type="molecule type" value="Genomic_DNA"/>
</dbReference>
<proteinExistence type="predicted"/>
<sequence length="212" mass="23499">MSPTSNKKKKKHHPVSSSPPPSTVTRSPSSDSEDTITHSTEYPDGDGDDSGKWSPPNHFPFPPGSSNGECVPWPGRTYVIRNRATDAVLAREHGQLVLKTEAAASDLLTCGWRWLCVCNGDGWLGFRETVSGVYLGRDNRGGFRAAAQEHRGWECFDARRHPQGGYQLLGICWWSRRRMEADLETGRVVEVCGGWEEGVGEAGLWDFERVVV</sequence>
<name>A0AAN6MNM9_9PEZI</name>
<dbReference type="PANTHER" id="PTHR39697:SF1">
    <property type="entry name" value="RICIN B LECTIN DOMAIN-CONTAINING PROTEIN"/>
    <property type="match status" value="1"/>
</dbReference>
<dbReference type="PANTHER" id="PTHR39697">
    <property type="entry name" value="RICIN B LECTIN DOMAIN-CONTAINING PROTEIN-RELATED"/>
    <property type="match status" value="1"/>
</dbReference>
<accession>A0AAN6MNM9</accession>
<organism evidence="2 3">
    <name type="scientific">Staphylotrichum tortipilum</name>
    <dbReference type="NCBI Taxonomy" id="2831512"/>
    <lineage>
        <taxon>Eukaryota</taxon>
        <taxon>Fungi</taxon>
        <taxon>Dikarya</taxon>
        <taxon>Ascomycota</taxon>
        <taxon>Pezizomycotina</taxon>
        <taxon>Sordariomycetes</taxon>
        <taxon>Sordariomycetidae</taxon>
        <taxon>Sordariales</taxon>
        <taxon>Chaetomiaceae</taxon>
        <taxon>Staphylotrichum</taxon>
    </lineage>
</organism>
<feature type="compositionally biased region" description="Basic residues" evidence="1">
    <location>
        <begin position="1"/>
        <end position="14"/>
    </location>
</feature>
<dbReference type="Proteomes" id="UP001303889">
    <property type="component" value="Unassembled WGS sequence"/>
</dbReference>
<comment type="caution">
    <text evidence="2">The sequence shown here is derived from an EMBL/GenBank/DDBJ whole genome shotgun (WGS) entry which is preliminary data.</text>
</comment>
<dbReference type="AlphaFoldDB" id="A0AAN6MNM9"/>
<feature type="region of interest" description="Disordered" evidence="1">
    <location>
        <begin position="1"/>
        <end position="68"/>
    </location>
</feature>
<protein>
    <submittedName>
        <fullName evidence="2">Uncharacterized protein</fullName>
    </submittedName>
</protein>